<dbReference type="GO" id="GO:0016787">
    <property type="term" value="F:hydrolase activity"/>
    <property type="evidence" value="ECO:0007669"/>
    <property type="project" value="UniProtKB-KW"/>
</dbReference>
<feature type="chain" id="PRO_5045572175" evidence="3">
    <location>
        <begin position="18"/>
        <end position="243"/>
    </location>
</feature>
<gene>
    <name evidence="5" type="ORF">SHI21_19165</name>
</gene>
<evidence type="ECO:0000259" key="4">
    <source>
        <dbReference type="Pfam" id="PF02230"/>
    </source>
</evidence>
<dbReference type="RefSeq" id="WP_323578732.1">
    <property type="nucleotide sequence ID" value="NZ_JAYGJQ010000003.1"/>
</dbReference>
<proteinExistence type="inferred from homology"/>
<dbReference type="InterPro" id="IPR003140">
    <property type="entry name" value="PLipase/COase/thioEstase"/>
</dbReference>
<evidence type="ECO:0000256" key="3">
    <source>
        <dbReference type="SAM" id="SignalP"/>
    </source>
</evidence>
<organism evidence="5 6">
    <name type="scientific">Bacteriovorax antarcticus</name>
    <dbReference type="NCBI Taxonomy" id="3088717"/>
    <lineage>
        <taxon>Bacteria</taxon>
        <taxon>Pseudomonadati</taxon>
        <taxon>Bdellovibrionota</taxon>
        <taxon>Bacteriovoracia</taxon>
        <taxon>Bacteriovoracales</taxon>
        <taxon>Bacteriovoracaceae</taxon>
        <taxon>Bacteriovorax</taxon>
    </lineage>
</organism>
<dbReference type="PANTHER" id="PTHR10655:SF17">
    <property type="entry name" value="LYSOPHOSPHOLIPASE-LIKE PROTEIN 1"/>
    <property type="match status" value="1"/>
</dbReference>
<comment type="similarity">
    <text evidence="1">Belongs to the AB hydrolase superfamily. AB hydrolase 2 family.</text>
</comment>
<dbReference type="InterPro" id="IPR029058">
    <property type="entry name" value="AB_hydrolase_fold"/>
</dbReference>
<protein>
    <submittedName>
        <fullName evidence="5">Alpha/beta fold hydrolase</fullName>
    </submittedName>
</protein>
<keyword evidence="6" id="KW-1185">Reference proteome</keyword>
<dbReference type="InterPro" id="IPR050565">
    <property type="entry name" value="LYPA1-2/EST-like"/>
</dbReference>
<keyword evidence="3" id="KW-0732">Signal</keyword>
<feature type="signal peptide" evidence="3">
    <location>
        <begin position="1"/>
        <end position="17"/>
    </location>
</feature>
<comment type="caution">
    <text evidence="5">The sequence shown here is derived from an EMBL/GenBank/DDBJ whole genome shotgun (WGS) entry which is preliminary data.</text>
</comment>
<sequence>MKIITLILLAMATMVHAENKLQTDLPLKYLVAEPKVVHSAVQSRPLVIFLHGYGSNEEDLFELKQEFSPDYTYLSVQAPMMLAPGSYQWYGLQPNEQSMAEATVKKHLKILEDFIKAATVKYHTEADKVLLVGFSQGGMMTYELALNNPKMVRGIASLSGKILPALKTQMKPGLNLSGLAVFIGHGTVDDRVPLREATEANALLEKTTIKPTFQTYPKMGHSINQQELNDIKKWMETTLSTKR</sequence>
<evidence type="ECO:0000313" key="5">
    <source>
        <dbReference type="EMBL" id="MEA9358364.1"/>
    </source>
</evidence>
<dbReference type="EMBL" id="JAYGJQ010000003">
    <property type="protein sequence ID" value="MEA9358364.1"/>
    <property type="molecule type" value="Genomic_DNA"/>
</dbReference>
<accession>A0ABU5W1G3</accession>
<feature type="domain" description="Phospholipase/carboxylesterase/thioesterase" evidence="4">
    <location>
        <begin position="34"/>
        <end position="238"/>
    </location>
</feature>
<dbReference type="PANTHER" id="PTHR10655">
    <property type="entry name" value="LYSOPHOSPHOLIPASE-RELATED"/>
    <property type="match status" value="1"/>
</dbReference>
<reference evidence="5 6" key="1">
    <citation type="submission" date="2023-11" db="EMBL/GenBank/DDBJ databases">
        <title>A Novel Polar Bacteriovorax (B. antarcticus) Isolated from the Biocrust in Antarctica.</title>
        <authorList>
            <person name="Mun W."/>
            <person name="Choi S.Y."/>
            <person name="Mitchell R.J."/>
        </authorList>
    </citation>
    <scope>NUCLEOTIDE SEQUENCE [LARGE SCALE GENOMIC DNA]</scope>
    <source>
        <strain evidence="5 6">PP10</strain>
    </source>
</reference>
<dbReference type="SUPFAM" id="SSF53474">
    <property type="entry name" value="alpha/beta-Hydrolases"/>
    <property type="match status" value="1"/>
</dbReference>
<evidence type="ECO:0000256" key="2">
    <source>
        <dbReference type="ARBA" id="ARBA00022801"/>
    </source>
</evidence>
<evidence type="ECO:0000256" key="1">
    <source>
        <dbReference type="ARBA" id="ARBA00006499"/>
    </source>
</evidence>
<keyword evidence="2 5" id="KW-0378">Hydrolase</keyword>
<dbReference type="Proteomes" id="UP001302274">
    <property type="component" value="Unassembled WGS sequence"/>
</dbReference>
<dbReference type="Pfam" id="PF02230">
    <property type="entry name" value="Abhydrolase_2"/>
    <property type="match status" value="1"/>
</dbReference>
<evidence type="ECO:0000313" key="6">
    <source>
        <dbReference type="Proteomes" id="UP001302274"/>
    </source>
</evidence>
<dbReference type="Gene3D" id="3.40.50.1820">
    <property type="entry name" value="alpha/beta hydrolase"/>
    <property type="match status" value="1"/>
</dbReference>
<name>A0ABU5W1G3_9BACT</name>